<proteinExistence type="inferred from homology"/>
<feature type="transmembrane region" description="Helical" evidence="7">
    <location>
        <begin position="104"/>
        <end position="124"/>
    </location>
</feature>
<keyword evidence="5 7" id="KW-1133">Transmembrane helix</keyword>
<gene>
    <name evidence="9" type="ORF">GCM10009819_31750</name>
</gene>
<feature type="transmembrane region" description="Helical" evidence="7">
    <location>
        <begin position="133"/>
        <end position="155"/>
    </location>
</feature>
<dbReference type="SUPFAM" id="SSF161098">
    <property type="entry name" value="MetI-like"/>
    <property type="match status" value="1"/>
</dbReference>
<dbReference type="Gene3D" id="1.10.3720.10">
    <property type="entry name" value="MetI-like"/>
    <property type="match status" value="1"/>
</dbReference>
<evidence type="ECO:0000256" key="1">
    <source>
        <dbReference type="ARBA" id="ARBA00004651"/>
    </source>
</evidence>
<comment type="similarity">
    <text evidence="7">Belongs to the binding-protein-dependent transport system permease family.</text>
</comment>
<accession>A0ABP5GA97</accession>
<feature type="domain" description="ABC transmembrane type-1" evidence="8">
    <location>
        <begin position="98"/>
        <end position="289"/>
    </location>
</feature>
<evidence type="ECO:0000313" key="9">
    <source>
        <dbReference type="EMBL" id="GAA2042891.1"/>
    </source>
</evidence>
<feature type="transmembrane region" description="Helical" evidence="7">
    <location>
        <begin position="167"/>
        <end position="189"/>
    </location>
</feature>
<feature type="transmembrane region" description="Helical" evidence="7">
    <location>
        <begin position="270"/>
        <end position="289"/>
    </location>
</feature>
<evidence type="ECO:0000256" key="6">
    <source>
        <dbReference type="ARBA" id="ARBA00023136"/>
    </source>
</evidence>
<dbReference type="InterPro" id="IPR000515">
    <property type="entry name" value="MetI-like"/>
</dbReference>
<evidence type="ECO:0000313" key="10">
    <source>
        <dbReference type="Proteomes" id="UP001501196"/>
    </source>
</evidence>
<evidence type="ECO:0000256" key="5">
    <source>
        <dbReference type="ARBA" id="ARBA00022989"/>
    </source>
</evidence>
<keyword evidence="3" id="KW-1003">Cell membrane</keyword>
<sequence>MSILTERPEVAPDTEAIVTSRPPSRRFRSVRRAGVSGVVAKYTILGLGAFLVLVPLYSILAVSLQPRGIPVAGLSWPADPQWSNYVDAWNTGAFNVLLSNSVMIALPVVVIAVFLSVLSGYAFATMKFRGKEFIFAALLIGLILPFEGIIVPLYYTLRALNLTNTMWGVALPEIGLYVSFGTFWMRVAFSQTPPSLVEAAQIDGARPWQVLWKVLFPISWPSVMTIVILFFIWSWNEFLIALVILQDPASKTAPAGLGAFVGKYVSDVPLLAAAAVIVAVPVVVTYVLLQGHVIRGMTQGAVKE</sequence>
<comment type="subcellular location">
    <subcellularLocation>
        <location evidence="1 7">Cell membrane</location>
        <topology evidence="1 7">Multi-pass membrane protein</topology>
    </subcellularLocation>
</comment>
<organism evidence="9 10">
    <name type="scientific">Agromyces tropicus</name>
    <dbReference type="NCBI Taxonomy" id="555371"/>
    <lineage>
        <taxon>Bacteria</taxon>
        <taxon>Bacillati</taxon>
        <taxon>Actinomycetota</taxon>
        <taxon>Actinomycetes</taxon>
        <taxon>Micrococcales</taxon>
        <taxon>Microbacteriaceae</taxon>
        <taxon>Agromyces</taxon>
    </lineage>
</organism>
<keyword evidence="2 7" id="KW-0813">Transport</keyword>
<keyword evidence="10" id="KW-1185">Reference proteome</keyword>
<dbReference type="EMBL" id="BAAAPW010000005">
    <property type="protein sequence ID" value="GAA2042891.1"/>
    <property type="molecule type" value="Genomic_DNA"/>
</dbReference>
<evidence type="ECO:0000256" key="3">
    <source>
        <dbReference type="ARBA" id="ARBA00022475"/>
    </source>
</evidence>
<dbReference type="Proteomes" id="UP001501196">
    <property type="component" value="Unassembled WGS sequence"/>
</dbReference>
<dbReference type="PANTHER" id="PTHR43744">
    <property type="entry name" value="ABC TRANSPORTER PERMEASE PROTEIN MG189-RELATED-RELATED"/>
    <property type="match status" value="1"/>
</dbReference>
<feature type="transmembrane region" description="Helical" evidence="7">
    <location>
        <begin position="210"/>
        <end position="233"/>
    </location>
</feature>
<comment type="caution">
    <text evidence="9">The sequence shown here is derived from an EMBL/GenBank/DDBJ whole genome shotgun (WGS) entry which is preliminary data.</text>
</comment>
<dbReference type="CDD" id="cd06261">
    <property type="entry name" value="TM_PBP2"/>
    <property type="match status" value="1"/>
</dbReference>
<dbReference type="PROSITE" id="PS50928">
    <property type="entry name" value="ABC_TM1"/>
    <property type="match status" value="1"/>
</dbReference>
<dbReference type="PANTHER" id="PTHR43744:SF12">
    <property type="entry name" value="ABC TRANSPORTER PERMEASE PROTEIN MG189-RELATED"/>
    <property type="match status" value="1"/>
</dbReference>
<evidence type="ECO:0000256" key="7">
    <source>
        <dbReference type="RuleBase" id="RU363032"/>
    </source>
</evidence>
<keyword evidence="6 7" id="KW-0472">Membrane</keyword>
<evidence type="ECO:0000259" key="8">
    <source>
        <dbReference type="PROSITE" id="PS50928"/>
    </source>
</evidence>
<dbReference type="RefSeq" id="WP_344376620.1">
    <property type="nucleotide sequence ID" value="NZ_BAAAPW010000005.1"/>
</dbReference>
<feature type="transmembrane region" description="Helical" evidence="7">
    <location>
        <begin position="35"/>
        <end position="60"/>
    </location>
</feature>
<keyword evidence="4 7" id="KW-0812">Transmembrane</keyword>
<dbReference type="Pfam" id="PF00528">
    <property type="entry name" value="BPD_transp_1"/>
    <property type="match status" value="1"/>
</dbReference>
<evidence type="ECO:0000256" key="2">
    <source>
        <dbReference type="ARBA" id="ARBA00022448"/>
    </source>
</evidence>
<evidence type="ECO:0000256" key="4">
    <source>
        <dbReference type="ARBA" id="ARBA00022692"/>
    </source>
</evidence>
<protein>
    <submittedName>
        <fullName evidence="9">Carbohydrate ABC transporter permease</fullName>
    </submittedName>
</protein>
<dbReference type="InterPro" id="IPR035906">
    <property type="entry name" value="MetI-like_sf"/>
</dbReference>
<name>A0ABP5GA97_9MICO</name>
<reference evidence="10" key="1">
    <citation type="journal article" date="2019" name="Int. J. Syst. Evol. Microbiol.">
        <title>The Global Catalogue of Microorganisms (GCM) 10K type strain sequencing project: providing services to taxonomists for standard genome sequencing and annotation.</title>
        <authorList>
            <consortium name="The Broad Institute Genomics Platform"/>
            <consortium name="The Broad Institute Genome Sequencing Center for Infectious Disease"/>
            <person name="Wu L."/>
            <person name="Ma J."/>
        </authorList>
    </citation>
    <scope>NUCLEOTIDE SEQUENCE [LARGE SCALE GENOMIC DNA]</scope>
    <source>
        <strain evidence="10">JCM 15672</strain>
    </source>
</reference>